<dbReference type="GO" id="GO:0003964">
    <property type="term" value="F:RNA-directed DNA polymerase activity"/>
    <property type="evidence" value="ECO:0007669"/>
    <property type="project" value="UniProtKB-KW"/>
</dbReference>
<dbReference type="InterPro" id="IPR053134">
    <property type="entry name" value="RNA-dir_DNA_polymerase"/>
</dbReference>
<dbReference type="SUPFAM" id="SSF56672">
    <property type="entry name" value="DNA/RNA polymerases"/>
    <property type="match status" value="1"/>
</dbReference>
<proteinExistence type="predicted"/>
<dbReference type="RefSeq" id="XP_016481764.1">
    <property type="nucleotide sequence ID" value="XM_016626278.1"/>
</dbReference>
<dbReference type="AlphaFoldDB" id="A0A1S4AYX1"/>
<gene>
    <name evidence="2" type="primary">LOC107802726</name>
</gene>
<dbReference type="PANTHER" id="PTHR24559:SF436">
    <property type="entry name" value="RNA-DIRECTED DNA POLYMERASE HOMOLOG"/>
    <property type="match status" value="1"/>
</dbReference>
<feature type="domain" description="Reverse transcriptase" evidence="1">
    <location>
        <begin position="1"/>
        <end position="144"/>
    </location>
</feature>
<dbReference type="STRING" id="4097.A0A1S4AYX1"/>
<dbReference type="InterPro" id="IPR000477">
    <property type="entry name" value="RT_dom"/>
</dbReference>
<evidence type="ECO:0000259" key="1">
    <source>
        <dbReference type="PROSITE" id="PS50878"/>
    </source>
</evidence>
<dbReference type="Pfam" id="PF00078">
    <property type="entry name" value="RVT_1"/>
    <property type="match status" value="1"/>
</dbReference>
<name>A0A1S4AYX1_TOBAC</name>
<dbReference type="OMA" id="AFLEERW"/>
<dbReference type="PANTHER" id="PTHR24559">
    <property type="entry name" value="TRANSPOSON TY3-I GAG-POL POLYPROTEIN"/>
    <property type="match status" value="1"/>
</dbReference>
<dbReference type="PROSITE" id="PS50878">
    <property type="entry name" value="RT_POL"/>
    <property type="match status" value="1"/>
</dbReference>
<dbReference type="SMR" id="A0A1S4AYX1"/>
<dbReference type="InterPro" id="IPR043502">
    <property type="entry name" value="DNA/RNA_pol_sf"/>
</dbReference>
<keyword evidence="2" id="KW-0808">Transferase</keyword>
<dbReference type="Gene3D" id="3.10.10.10">
    <property type="entry name" value="HIV Type 1 Reverse Transcriptase, subunit A, domain 1"/>
    <property type="match status" value="1"/>
</dbReference>
<organism evidence="2">
    <name type="scientific">Nicotiana tabacum</name>
    <name type="common">Common tobacco</name>
    <dbReference type="NCBI Taxonomy" id="4097"/>
    <lineage>
        <taxon>Eukaryota</taxon>
        <taxon>Viridiplantae</taxon>
        <taxon>Streptophyta</taxon>
        <taxon>Embryophyta</taxon>
        <taxon>Tracheophyta</taxon>
        <taxon>Spermatophyta</taxon>
        <taxon>Magnoliopsida</taxon>
        <taxon>eudicotyledons</taxon>
        <taxon>Gunneridae</taxon>
        <taxon>Pentapetalae</taxon>
        <taxon>asterids</taxon>
        <taxon>lamiids</taxon>
        <taxon>Solanales</taxon>
        <taxon>Solanaceae</taxon>
        <taxon>Nicotianoideae</taxon>
        <taxon>Nicotianeae</taxon>
        <taxon>Nicotiana</taxon>
    </lineage>
</organism>
<keyword evidence="2" id="KW-0695">RNA-directed DNA polymerase</keyword>
<dbReference type="CDD" id="cd01647">
    <property type="entry name" value="RT_LTR"/>
    <property type="match status" value="1"/>
</dbReference>
<reference evidence="2" key="1">
    <citation type="submission" date="2025-08" db="UniProtKB">
        <authorList>
            <consortium name="RefSeq"/>
        </authorList>
    </citation>
    <scope>IDENTIFICATION</scope>
</reference>
<dbReference type="PaxDb" id="4097-A0A1S4AYX1"/>
<dbReference type="KEGG" id="nta:107802726"/>
<keyword evidence="2" id="KW-0548">Nucleotidyltransferase</keyword>
<dbReference type="InterPro" id="IPR043128">
    <property type="entry name" value="Rev_trsase/Diguanyl_cyclase"/>
</dbReference>
<dbReference type="OrthoDB" id="1686402at2759"/>
<evidence type="ECO:0000313" key="2">
    <source>
        <dbReference type="RefSeq" id="XP_016481764.1"/>
    </source>
</evidence>
<accession>A0A1S4AYX1</accession>
<protein>
    <submittedName>
        <fullName evidence="2">RNA-directed DNA polymerase homolog</fullName>
    </submittedName>
</protein>
<sequence>MTLYGLSGPKQITMKNKYPIPLMEDLFDRLDGETVFTKIDLKRGYWQVRNAERDEHKMTCGTRYGWYDFLVMPFGLTNSPVSFCTLMNQVFGEYIDEFVVVHLDDIVIYSKTLEEYLEYLRKVLARLREHELYAKLYKCAFFQK</sequence>
<dbReference type="Gene3D" id="3.30.70.270">
    <property type="match status" value="1"/>
</dbReference>